<dbReference type="EMBL" id="WWBZ02000001">
    <property type="protein sequence ID" value="KAF4313204.1"/>
    <property type="molecule type" value="Genomic_DNA"/>
</dbReference>
<feature type="compositionally biased region" description="Basic and acidic residues" evidence="1">
    <location>
        <begin position="429"/>
        <end position="439"/>
    </location>
</feature>
<feature type="compositionally biased region" description="Basic residues" evidence="1">
    <location>
        <begin position="39"/>
        <end position="63"/>
    </location>
</feature>
<proteinExistence type="predicted"/>
<evidence type="ECO:0000313" key="2">
    <source>
        <dbReference type="EMBL" id="KAF4313204.1"/>
    </source>
</evidence>
<feature type="region of interest" description="Disordered" evidence="1">
    <location>
        <begin position="10"/>
        <end position="295"/>
    </location>
</feature>
<feature type="compositionally biased region" description="Acidic residues" evidence="1">
    <location>
        <begin position="385"/>
        <end position="400"/>
    </location>
</feature>
<keyword evidence="3" id="KW-1185">Reference proteome</keyword>
<feature type="compositionally biased region" description="Basic and acidic residues" evidence="1">
    <location>
        <begin position="252"/>
        <end position="266"/>
    </location>
</feature>
<evidence type="ECO:0000313" key="3">
    <source>
        <dbReference type="Proteomes" id="UP000572817"/>
    </source>
</evidence>
<feature type="compositionally biased region" description="Low complexity" evidence="1">
    <location>
        <begin position="329"/>
        <end position="339"/>
    </location>
</feature>
<feature type="compositionally biased region" description="Basic residues" evidence="1">
    <location>
        <begin position="172"/>
        <end position="192"/>
    </location>
</feature>
<comment type="caution">
    <text evidence="2">The sequence shown here is derived from an EMBL/GenBank/DDBJ whole genome shotgun (WGS) entry which is preliminary data.</text>
</comment>
<feature type="compositionally biased region" description="Low complexity" evidence="1">
    <location>
        <begin position="568"/>
        <end position="577"/>
    </location>
</feature>
<feature type="compositionally biased region" description="Polar residues" evidence="1">
    <location>
        <begin position="521"/>
        <end position="530"/>
    </location>
</feature>
<feature type="compositionally biased region" description="Pro residues" evidence="1">
    <location>
        <begin position="319"/>
        <end position="328"/>
    </location>
</feature>
<feature type="compositionally biased region" description="Low complexity" evidence="1">
    <location>
        <begin position="267"/>
        <end position="283"/>
    </location>
</feature>
<feature type="compositionally biased region" description="Basic residues" evidence="1">
    <location>
        <begin position="578"/>
        <end position="588"/>
    </location>
</feature>
<feature type="region of interest" description="Disordered" evidence="1">
    <location>
        <begin position="312"/>
        <end position="467"/>
    </location>
</feature>
<protein>
    <submittedName>
        <fullName evidence="2">Uncharacterized protein</fullName>
    </submittedName>
</protein>
<sequence length="787" mass="87384">MDCIKKRLETLGIKHQSDSIAEDDQPLQPDSNINTGGDRKKHQSHPHHRDHHPHHNQYRHRQNFPKDGFAENDDPPSYPYYYPCYPRSRRMTNNKENDYYHNPYFYRDQRRKRNQPSSSEFFYARDEKLDPLDHPDDYAGLDPDLDLDPPPLPLDPDEPQFEIPHPPMGARQQHHHSSHFHPHPHSHHHHNYHYAPSFDSEPRGRDRRPRPNTNNPPPYYRHSKPPSDHKPPSTASSGKHRRHAAAAAATFDDGRKPPRPRKRDDPGAGASATSSSQAAAAGAKKSRRARPHSDATDFAYSKAAYVNGADAASDLSPTMPLPLPPPPKKGGASKASKSARGVADGWRSTRSAKSGEPLGSSEEDEGGQMYGDLEDGYEYGGGGGEEGDWVDEDEDEDEEDGRPVVNGTEVSLRSKERAGAADSLIDEEVYGRGDGRGDEVPWSPGWEVSSIHTFDPGDGDVDADGFVRGARGSGRGFFDYARQQRARRKGERMGMNGGVDGHDRARRNGFEKTRGMAWEPSESSYVSPTATADEFRDWSPGRMAGHSPHPNLRYRGRQRDLDGDIDGAAAAAAAAAAQRRKDRKKKHDRSPTPTRPAAPPPPSTSGVISTLRPPRTPSEAARCALGAGAVGLCAAGVKKVVSQAIKWEVEKQVQERLEEERVERRRRRVKKREDKERKLGLRGCGALAEVLVEALAGWAGWTGPLREEMGSGFSEGMKSMVIGKMTTILVKDFMWILRRTLIQGPEEGGGEVGVAVELLKIEEHILPDLYRERSRGDAVEELSNLYP</sequence>
<dbReference type="AlphaFoldDB" id="A0A8H4J777"/>
<feature type="compositionally biased region" description="Pro residues" evidence="1">
    <location>
        <begin position="593"/>
        <end position="603"/>
    </location>
</feature>
<feature type="compositionally biased region" description="Basic and acidic residues" evidence="1">
    <location>
        <begin position="500"/>
        <end position="514"/>
    </location>
</feature>
<feature type="region of interest" description="Disordered" evidence="1">
    <location>
        <begin position="480"/>
        <end position="617"/>
    </location>
</feature>
<reference evidence="2" key="1">
    <citation type="submission" date="2020-04" db="EMBL/GenBank/DDBJ databases">
        <title>Genome Assembly and Annotation of Botryosphaeria dothidea sdau 11-99, a Latent Pathogen of Apple Fruit Ring Rot in China.</title>
        <authorList>
            <person name="Yu C."/>
            <person name="Diao Y."/>
            <person name="Lu Q."/>
            <person name="Zhao J."/>
            <person name="Cui S."/>
            <person name="Peng C."/>
            <person name="He B."/>
            <person name="Liu H."/>
        </authorList>
    </citation>
    <scope>NUCLEOTIDE SEQUENCE [LARGE SCALE GENOMIC DNA]</scope>
    <source>
        <strain evidence="2">Sdau11-99</strain>
    </source>
</reference>
<feature type="compositionally biased region" description="Acidic residues" evidence="1">
    <location>
        <begin position="361"/>
        <end position="377"/>
    </location>
</feature>
<organism evidence="2 3">
    <name type="scientific">Botryosphaeria dothidea</name>
    <dbReference type="NCBI Taxonomy" id="55169"/>
    <lineage>
        <taxon>Eukaryota</taxon>
        <taxon>Fungi</taxon>
        <taxon>Dikarya</taxon>
        <taxon>Ascomycota</taxon>
        <taxon>Pezizomycotina</taxon>
        <taxon>Dothideomycetes</taxon>
        <taxon>Dothideomycetes incertae sedis</taxon>
        <taxon>Botryosphaeriales</taxon>
        <taxon>Botryosphaeriaceae</taxon>
        <taxon>Botryosphaeria</taxon>
    </lineage>
</organism>
<name>A0A8H4J777_9PEZI</name>
<dbReference type="Proteomes" id="UP000572817">
    <property type="component" value="Unassembled WGS sequence"/>
</dbReference>
<dbReference type="OrthoDB" id="10690862at2759"/>
<accession>A0A8H4J777</accession>
<gene>
    <name evidence="2" type="ORF">GTA08_BOTSDO00450</name>
</gene>
<evidence type="ECO:0000256" key="1">
    <source>
        <dbReference type="SAM" id="MobiDB-lite"/>
    </source>
</evidence>
<feature type="compositionally biased region" description="Basic and acidic residues" evidence="1">
    <location>
        <begin position="123"/>
        <end position="137"/>
    </location>
</feature>